<dbReference type="GO" id="GO:0008810">
    <property type="term" value="F:cellulase activity"/>
    <property type="evidence" value="ECO:0007669"/>
    <property type="project" value="UniProtKB-EC"/>
</dbReference>
<dbReference type="Pfam" id="PF00150">
    <property type="entry name" value="Cellulase"/>
    <property type="match status" value="1"/>
</dbReference>
<dbReference type="GO" id="GO:0009251">
    <property type="term" value="P:glucan catabolic process"/>
    <property type="evidence" value="ECO:0007669"/>
    <property type="project" value="TreeGrafter"/>
</dbReference>
<organism evidence="8 9">
    <name type="scientific">Streptomyces chrestomyceticus JCM 4735</name>
    <dbReference type="NCBI Taxonomy" id="1306181"/>
    <lineage>
        <taxon>Bacteria</taxon>
        <taxon>Bacillati</taxon>
        <taxon>Actinomycetota</taxon>
        <taxon>Actinomycetes</taxon>
        <taxon>Kitasatosporales</taxon>
        <taxon>Streptomycetaceae</taxon>
        <taxon>Streptomyces</taxon>
    </lineage>
</organism>
<comment type="catalytic activity">
    <reaction evidence="1">
        <text>Endohydrolysis of (1-&gt;4)-beta-D-glucosidic linkages in cellulose, lichenin and cereal beta-D-glucans.</text>
        <dbReference type="EC" id="3.2.1.4"/>
    </reaction>
</comment>
<accession>A0A7U9KXZ9</accession>
<dbReference type="PANTHER" id="PTHR34142">
    <property type="entry name" value="ENDO-BETA-1,4-GLUCANASE A"/>
    <property type="match status" value="1"/>
</dbReference>
<evidence type="ECO:0000256" key="3">
    <source>
        <dbReference type="ARBA" id="ARBA00022801"/>
    </source>
</evidence>
<feature type="chain" id="PRO_5031138361" description="cellulase" evidence="6">
    <location>
        <begin position="28"/>
        <end position="432"/>
    </location>
</feature>
<proteinExistence type="inferred from homology"/>
<keyword evidence="6" id="KW-0732">Signal</keyword>
<dbReference type="RefSeq" id="WP_167515166.1">
    <property type="nucleotide sequence ID" value="NZ_BHZC01000001.1"/>
</dbReference>
<gene>
    <name evidence="8" type="ORF">OEIGOIKO_05279</name>
</gene>
<dbReference type="InterPro" id="IPR017853">
    <property type="entry name" value="GH"/>
</dbReference>
<comment type="caution">
    <text evidence="8">The sequence shown here is derived from an EMBL/GenBank/DDBJ whole genome shotgun (WGS) entry which is preliminary data.</text>
</comment>
<evidence type="ECO:0000313" key="8">
    <source>
        <dbReference type="EMBL" id="GCD37482.1"/>
    </source>
</evidence>
<dbReference type="PROSITE" id="PS00659">
    <property type="entry name" value="GLYCOSYL_HYDROL_F5"/>
    <property type="match status" value="1"/>
</dbReference>
<dbReference type="InterPro" id="IPR018087">
    <property type="entry name" value="Glyco_hydro_5_CS"/>
</dbReference>
<evidence type="ECO:0000256" key="5">
    <source>
        <dbReference type="RuleBase" id="RU361153"/>
    </source>
</evidence>
<name>A0A7U9KXZ9_9ACTN</name>
<dbReference type="Proteomes" id="UP000287830">
    <property type="component" value="Unassembled WGS sequence"/>
</dbReference>
<feature type="domain" description="Glycoside hydrolase family 5" evidence="7">
    <location>
        <begin position="140"/>
        <end position="397"/>
    </location>
</feature>
<dbReference type="AlphaFoldDB" id="A0A7U9KXZ9"/>
<reference evidence="8 9" key="1">
    <citation type="submission" date="2018-11" db="EMBL/GenBank/DDBJ databases">
        <title>Whole genome sequence of Streptomyces chrestomyceticus NBRC 13444(T).</title>
        <authorList>
            <person name="Komaki H."/>
            <person name="Tamura T."/>
        </authorList>
    </citation>
    <scope>NUCLEOTIDE SEQUENCE [LARGE SCALE GENOMIC DNA]</scope>
    <source>
        <strain evidence="8 9">NBRC 13444</strain>
    </source>
</reference>
<dbReference type="PANTHER" id="PTHR34142:SF1">
    <property type="entry name" value="GLYCOSIDE HYDROLASE FAMILY 5 DOMAIN-CONTAINING PROTEIN"/>
    <property type="match status" value="1"/>
</dbReference>
<evidence type="ECO:0000256" key="6">
    <source>
        <dbReference type="SAM" id="SignalP"/>
    </source>
</evidence>
<feature type="signal peptide" evidence="6">
    <location>
        <begin position="1"/>
        <end position="27"/>
    </location>
</feature>
<dbReference type="EMBL" id="BHZC01000001">
    <property type="protein sequence ID" value="GCD37482.1"/>
    <property type="molecule type" value="Genomic_DNA"/>
</dbReference>
<dbReference type="InterPro" id="IPR001547">
    <property type="entry name" value="Glyco_hydro_5"/>
</dbReference>
<evidence type="ECO:0000256" key="2">
    <source>
        <dbReference type="ARBA" id="ARBA00012601"/>
    </source>
</evidence>
<dbReference type="SUPFAM" id="SSF51445">
    <property type="entry name" value="(Trans)glycosidases"/>
    <property type="match status" value="1"/>
</dbReference>
<dbReference type="GeneID" id="95624090"/>
<evidence type="ECO:0000313" key="9">
    <source>
        <dbReference type="Proteomes" id="UP000287830"/>
    </source>
</evidence>
<evidence type="ECO:0000256" key="1">
    <source>
        <dbReference type="ARBA" id="ARBA00000966"/>
    </source>
</evidence>
<dbReference type="EC" id="3.2.1.4" evidence="2"/>
<comment type="similarity">
    <text evidence="5">Belongs to the glycosyl hydrolase 5 (cellulase A) family.</text>
</comment>
<sequence length="432" mass="45352">MRRPLRLYALAVTAALALAGASPTAWGTPAAPATSADSAVLAAWAAPATPAAPADSAVLAASATPATVAAPAVSSAPAAAVPSAVSPAPVASRAAPPQLRVEENRFVDRAGTPRRLLGVNRSGAEFSCVQGRGIFDGPVDDASVAAIAGWGANTVRVPLNEECWLGTPNIDPRYAGAAYTSAVRDYVRRLTAHGLTPVLELHWSHGRYTGPSAGCADEHASCQKPMPDRRHSPAFWSSVAGTFKNAPEVVFDLFNEPYPDRATPDTERAWACWRDGGTCPGIGYEVAGMQTLVDAVRATGARNPVLVGGLAYANDLSRWAAYAPKDPAGNLAAAWHAYNFNACADESCWSRTVGPVADRVPLVTGEIGENTCAHAFTDRVMRWLDGRRASYLGWTWNTWDCAAGPALIRDYAGTPTAYGVGLRDHLRALNPA</sequence>
<evidence type="ECO:0000256" key="4">
    <source>
        <dbReference type="ARBA" id="ARBA00023295"/>
    </source>
</evidence>
<protein>
    <recommendedName>
        <fullName evidence="2">cellulase</fullName>
        <ecNumber evidence="2">3.2.1.4</ecNumber>
    </recommendedName>
</protein>
<keyword evidence="4 5" id="KW-0326">Glycosidase</keyword>
<dbReference type="Gene3D" id="3.20.20.80">
    <property type="entry name" value="Glycosidases"/>
    <property type="match status" value="1"/>
</dbReference>
<keyword evidence="3 5" id="KW-0378">Hydrolase</keyword>
<evidence type="ECO:0000259" key="7">
    <source>
        <dbReference type="Pfam" id="PF00150"/>
    </source>
</evidence>